<dbReference type="OMA" id="CDHPRNI"/>
<protein>
    <submittedName>
        <fullName evidence="3">Dipeptidase</fullName>
    </submittedName>
</protein>
<proteinExistence type="predicted"/>
<dbReference type="PROSITE" id="PS51365">
    <property type="entry name" value="RENAL_DIPEPTIDASE_2"/>
    <property type="match status" value="1"/>
</dbReference>
<dbReference type="EMBL" id="UGKR01000003">
    <property type="protein sequence ID" value="STS90883.1"/>
    <property type="molecule type" value="Genomic_DNA"/>
</dbReference>
<dbReference type="RefSeq" id="WP_012968141.1">
    <property type="nucleotide sequence ID" value="NZ_AP024592.1"/>
</dbReference>
<dbReference type="InterPro" id="IPR008257">
    <property type="entry name" value="Pept_M19"/>
</dbReference>
<sequence>MAIFDGHNDLLLNLWLHHREDPVSAFFAGIENGHLDYPRIRQGGLAGGLFALFVPPQEYIARVAPQYASEAWDPRAILWQQLAILKAICAHDASRARLCLSAADIERCRQDNALAMVAHIEGAGGFDAQGEDLQAFYRAGVRSIGPFWNIANRFGCGVTGAFPGSPDSGPGLTREGIALIAQANALKMQIDVSHMNEQAFWDTAHHSTAPLVATHSNAHALCPQPRNLTDRQLRAIRDSGGVVGVNFGNAFLRADGRRDSDTPITTIVRHIDYLINIMGEDHVALGSDFDGITLPDELGDVAGLPRLINALRDNGYDQLVLDKLLWNNWLRVLKKVWQQ</sequence>
<evidence type="ECO:0000313" key="5">
    <source>
        <dbReference type="Proteomes" id="UP000516181"/>
    </source>
</evidence>
<dbReference type="PANTHER" id="PTHR10443">
    <property type="entry name" value="MICROSOMAL DIPEPTIDASE"/>
    <property type="match status" value="1"/>
</dbReference>
<dbReference type="EMBL" id="CP060807">
    <property type="protein sequence ID" value="QNP27117.1"/>
    <property type="molecule type" value="Genomic_DNA"/>
</dbReference>
<evidence type="ECO:0000313" key="1">
    <source>
        <dbReference type="EMBL" id="GKJ88288.1"/>
    </source>
</evidence>
<dbReference type="Gene3D" id="3.20.20.140">
    <property type="entry name" value="Metal-dependent hydrolases"/>
    <property type="match status" value="1"/>
</dbReference>
<evidence type="ECO:0000313" key="4">
    <source>
        <dbReference type="Proteomes" id="UP000254545"/>
    </source>
</evidence>
<dbReference type="Proteomes" id="UP000254545">
    <property type="component" value="Unassembled WGS sequence"/>
</dbReference>
<dbReference type="GO" id="GO:0070573">
    <property type="term" value="F:metallodipeptidase activity"/>
    <property type="evidence" value="ECO:0007669"/>
    <property type="project" value="InterPro"/>
</dbReference>
<dbReference type="Proteomes" id="UP001060507">
    <property type="component" value="Unassembled WGS sequence"/>
</dbReference>
<dbReference type="PANTHER" id="PTHR10443:SF12">
    <property type="entry name" value="DIPEPTIDASE"/>
    <property type="match status" value="1"/>
</dbReference>
<evidence type="ECO:0000313" key="3">
    <source>
        <dbReference type="EMBL" id="STS90883.1"/>
    </source>
</evidence>
<name>A0A288TLU4_KLEVA</name>
<dbReference type="GO" id="GO:0006508">
    <property type="term" value="P:proteolysis"/>
    <property type="evidence" value="ECO:0007669"/>
    <property type="project" value="InterPro"/>
</dbReference>
<reference evidence="2 5" key="2">
    <citation type="submission" date="2020-08" db="EMBL/GenBank/DDBJ databases">
        <title>Complete genome sequence of Klebsiella pneumoniae KP2757.</title>
        <authorList>
            <person name="Zhang X."/>
        </authorList>
    </citation>
    <scope>NUCLEOTIDE SEQUENCE [LARGE SCALE GENOMIC DNA]</scope>
    <source>
        <strain evidence="2 5">KP2757</strain>
    </source>
</reference>
<organism evidence="3 4">
    <name type="scientific">Klebsiella variicola</name>
    <dbReference type="NCBI Taxonomy" id="244366"/>
    <lineage>
        <taxon>Bacteria</taxon>
        <taxon>Pseudomonadati</taxon>
        <taxon>Pseudomonadota</taxon>
        <taxon>Gammaproteobacteria</taxon>
        <taxon>Enterobacterales</taxon>
        <taxon>Enterobacteriaceae</taxon>
        <taxon>Klebsiella/Raoultella group</taxon>
        <taxon>Klebsiella</taxon>
        <taxon>Klebsiella pneumoniae complex</taxon>
    </lineage>
</organism>
<dbReference type="CDD" id="cd01301">
    <property type="entry name" value="rDP_like"/>
    <property type="match status" value="1"/>
</dbReference>
<evidence type="ECO:0000313" key="2">
    <source>
        <dbReference type="EMBL" id="QNP27117.1"/>
    </source>
</evidence>
<dbReference type="SUPFAM" id="SSF51556">
    <property type="entry name" value="Metallo-dependent hydrolases"/>
    <property type="match status" value="1"/>
</dbReference>
<dbReference type="Proteomes" id="UP000516181">
    <property type="component" value="Chromosome"/>
</dbReference>
<gene>
    <name evidence="2" type="ORF">IAP99_12625</name>
    <name evidence="3" type="ORF">NCTC9177_04783</name>
    <name evidence="1" type="ORF">NUKP37_11380</name>
</gene>
<dbReference type="AlphaFoldDB" id="A0A288TLU4"/>
<dbReference type="EMBL" id="BQTA01000002">
    <property type="protein sequence ID" value="GKJ88288.1"/>
    <property type="molecule type" value="Genomic_DNA"/>
</dbReference>
<dbReference type="InterPro" id="IPR032466">
    <property type="entry name" value="Metal_Hydrolase"/>
</dbReference>
<reference evidence="1" key="3">
    <citation type="journal article" date="2022" name="J. Appl. Microbiol.">
        <title>PCR-based ORF typing of Klebsiella pneumoniae for rapid identification of global clones and transmission events.</title>
        <authorList>
            <person name="Nonogaki R."/>
            <person name="Iijima A."/>
            <person name="Kawamura K."/>
            <person name="Kayama S."/>
            <person name="Sugai M."/>
            <person name="Yagi T."/>
            <person name="Arakawa Y."/>
            <person name="Doi Y."/>
            <person name="Suzuki M."/>
        </authorList>
    </citation>
    <scope>NUCLEOTIDE SEQUENCE</scope>
    <source>
        <strain evidence="1">NUKP-37</strain>
    </source>
</reference>
<accession>A0A288TLU4</accession>
<dbReference type="Pfam" id="PF01244">
    <property type="entry name" value="Peptidase_M19"/>
    <property type="match status" value="1"/>
</dbReference>
<reference evidence="3 4" key="1">
    <citation type="submission" date="2018-06" db="EMBL/GenBank/DDBJ databases">
        <authorList>
            <consortium name="Pathogen Informatics"/>
            <person name="Doyle S."/>
        </authorList>
    </citation>
    <scope>NUCLEOTIDE SEQUENCE [LARGE SCALE GENOMIC DNA]</scope>
    <source>
        <strain evidence="3 4">NCTC9177</strain>
    </source>
</reference>